<reference evidence="2 3" key="1">
    <citation type="submission" date="2015-09" db="EMBL/GenBank/DDBJ databases">
        <title>Host preference determinants of Valsa canker pathogens revealed by comparative genomics.</title>
        <authorList>
            <person name="Yin Z."/>
            <person name="Huang L."/>
        </authorList>
    </citation>
    <scope>NUCLEOTIDE SEQUENCE [LARGE SCALE GENOMIC DNA]</scope>
    <source>
        <strain evidence="2 3">SXYLt</strain>
    </source>
</reference>
<proteinExistence type="predicted"/>
<evidence type="ECO:0000313" key="2">
    <source>
        <dbReference type="EMBL" id="ROV90126.1"/>
    </source>
</evidence>
<accession>A0A423VGT5</accession>
<feature type="region of interest" description="Disordered" evidence="1">
    <location>
        <begin position="176"/>
        <end position="243"/>
    </location>
</feature>
<organism evidence="2 3">
    <name type="scientific">Cytospora leucostoma</name>
    <dbReference type="NCBI Taxonomy" id="1230097"/>
    <lineage>
        <taxon>Eukaryota</taxon>
        <taxon>Fungi</taxon>
        <taxon>Dikarya</taxon>
        <taxon>Ascomycota</taxon>
        <taxon>Pezizomycotina</taxon>
        <taxon>Sordariomycetes</taxon>
        <taxon>Sordariomycetidae</taxon>
        <taxon>Diaporthales</taxon>
        <taxon>Cytosporaceae</taxon>
        <taxon>Cytospora</taxon>
    </lineage>
</organism>
<gene>
    <name evidence="2" type="ORF">VPNG_09790</name>
</gene>
<name>A0A423VGT5_9PEZI</name>
<comment type="caution">
    <text evidence="2">The sequence shown here is derived from an EMBL/GenBank/DDBJ whole genome shotgun (WGS) entry which is preliminary data.</text>
</comment>
<sequence length="243" mass="28866">MDFVSGMNEQHREYLMEYFGLKEHPPPEVPPVEVPSWQNGMLFPEDLWRQFLKDCDWPAHKFGMKPKDMFTILPRHFNLIAVPLLDLDVFARDVMELSRTSDTKEEFFGHMGERQDQRRKEMMKFWHKAWTHLMLRPELLLKTWEGKHQEMRRAYEFGSFDAITRFLACHLPTEMPELPPLGNPDWEFNREDPEEDPKEDQVPSSPASMVTARTHPDSDRDTMSPVPNRKKDENIERQKEEGP</sequence>
<dbReference type="AlphaFoldDB" id="A0A423VGT5"/>
<evidence type="ECO:0000313" key="3">
    <source>
        <dbReference type="Proteomes" id="UP000285146"/>
    </source>
</evidence>
<evidence type="ECO:0000256" key="1">
    <source>
        <dbReference type="SAM" id="MobiDB-lite"/>
    </source>
</evidence>
<dbReference type="EMBL" id="LKEB01000100">
    <property type="protein sequence ID" value="ROV90126.1"/>
    <property type="molecule type" value="Genomic_DNA"/>
</dbReference>
<dbReference type="InParanoid" id="A0A423VGT5"/>
<feature type="compositionally biased region" description="Basic and acidic residues" evidence="1">
    <location>
        <begin position="229"/>
        <end position="243"/>
    </location>
</feature>
<dbReference type="OrthoDB" id="5229205at2759"/>
<protein>
    <submittedName>
        <fullName evidence="2">Uncharacterized protein</fullName>
    </submittedName>
</protein>
<keyword evidence="3" id="KW-1185">Reference proteome</keyword>
<dbReference type="STRING" id="1230097.A0A423VGT5"/>
<dbReference type="Proteomes" id="UP000285146">
    <property type="component" value="Unassembled WGS sequence"/>
</dbReference>